<keyword evidence="11" id="KW-1185">Reference proteome</keyword>
<dbReference type="RefSeq" id="WP_181752786.1">
    <property type="nucleotide sequence ID" value="NZ_JACEIQ010000014.1"/>
</dbReference>
<dbReference type="FunFam" id="3.40.50.300:FF:000056">
    <property type="entry name" value="Cell division ATP-binding protein FtsE"/>
    <property type="match status" value="1"/>
</dbReference>
<dbReference type="Pfam" id="PF00005">
    <property type="entry name" value="ABC_tran"/>
    <property type="match status" value="1"/>
</dbReference>
<dbReference type="InterPro" id="IPR017871">
    <property type="entry name" value="ABC_transporter-like_CS"/>
</dbReference>
<sequence length="325" mass="35714">MIHIKEVTKIYPSQKKQQEVAALNGVSLEIEQGDIFGIVGHSGAGKSTLLRLLNGLETPSAGSVMVDGKEISRLKNKELRQARQKIGMIFQHFHLLWSRTVRENIAFPLEVAGKPKREREEKVDQLLERVGLTERGDAYPSQLSGGQKQRVGIARALANDPAVLLCDEATSALDPETTASILRLLKEIHRETGITLVLITHEMSVVRAICNKMAVMESGKVVETGDVNMIFRHPKHPVTQQFVKELTLSSGSNPVKTDGNSLKIGLDQLPALQKIARSYSVSFHVIDGEIGADSEKNKVTVRITGEEQQVDKAIRHVNGEVITGV</sequence>
<dbReference type="GO" id="GO:0005524">
    <property type="term" value="F:ATP binding"/>
    <property type="evidence" value="ECO:0007669"/>
    <property type="project" value="UniProtKB-KW"/>
</dbReference>
<evidence type="ECO:0000256" key="4">
    <source>
        <dbReference type="ARBA" id="ARBA00022741"/>
    </source>
</evidence>
<evidence type="ECO:0000256" key="6">
    <source>
        <dbReference type="ARBA" id="ARBA00022967"/>
    </source>
</evidence>
<evidence type="ECO:0000256" key="2">
    <source>
        <dbReference type="ARBA" id="ARBA00022448"/>
    </source>
</evidence>
<dbReference type="InterPro" id="IPR003593">
    <property type="entry name" value="AAA+_ATPase"/>
</dbReference>
<dbReference type="EMBL" id="JACEIQ010000014">
    <property type="protein sequence ID" value="MBA4495378.1"/>
    <property type="molecule type" value="Genomic_DNA"/>
</dbReference>
<dbReference type="PROSITE" id="PS00211">
    <property type="entry name" value="ABC_TRANSPORTER_1"/>
    <property type="match status" value="1"/>
</dbReference>
<dbReference type="GO" id="GO:0016887">
    <property type="term" value="F:ATP hydrolysis activity"/>
    <property type="evidence" value="ECO:0007669"/>
    <property type="project" value="InterPro"/>
</dbReference>
<dbReference type="PANTHER" id="PTHR43166:SF30">
    <property type="entry name" value="METHIONINE IMPORT ATP-BINDING PROTEIN METN"/>
    <property type="match status" value="1"/>
</dbReference>
<dbReference type="InterPro" id="IPR041701">
    <property type="entry name" value="MetN_ABC"/>
</dbReference>
<evidence type="ECO:0000256" key="7">
    <source>
        <dbReference type="ARBA" id="ARBA00022970"/>
    </source>
</evidence>
<keyword evidence="7" id="KW-0029">Amino-acid transport</keyword>
<dbReference type="PANTHER" id="PTHR43166">
    <property type="entry name" value="AMINO ACID IMPORT ATP-BINDING PROTEIN"/>
    <property type="match status" value="1"/>
</dbReference>
<reference evidence="10 11" key="1">
    <citation type="submission" date="2020-07" db="EMBL/GenBank/DDBJ databases">
        <authorList>
            <person name="Feng H."/>
        </authorList>
    </citation>
    <scope>NUCLEOTIDE SEQUENCE [LARGE SCALE GENOMIC DNA]</scope>
    <source>
        <strain evidence="11">s-10</strain>
    </source>
</reference>
<dbReference type="InterPro" id="IPR003439">
    <property type="entry name" value="ABC_transporter-like_ATP-bd"/>
</dbReference>
<keyword evidence="8" id="KW-0472">Membrane</keyword>
<dbReference type="Proteomes" id="UP000535491">
    <property type="component" value="Unassembled WGS sequence"/>
</dbReference>
<keyword evidence="4" id="KW-0547">Nucleotide-binding</keyword>
<gene>
    <name evidence="10" type="ORF">H1191_13790</name>
</gene>
<evidence type="ECO:0000259" key="9">
    <source>
        <dbReference type="PROSITE" id="PS50893"/>
    </source>
</evidence>
<proteinExistence type="inferred from homology"/>
<dbReference type="GO" id="GO:0005886">
    <property type="term" value="C:plasma membrane"/>
    <property type="evidence" value="ECO:0007669"/>
    <property type="project" value="UniProtKB-ARBA"/>
</dbReference>
<dbReference type="SMART" id="SM00382">
    <property type="entry name" value="AAA"/>
    <property type="match status" value="1"/>
</dbReference>
<dbReference type="AlphaFoldDB" id="A0A7W2A9Y7"/>
<evidence type="ECO:0000256" key="5">
    <source>
        <dbReference type="ARBA" id="ARBA00022840"/>
    </source>
</evidence>
<protein>
    <submittedName>
        <fullName evidence="10">ATP-binding cassette domain-containing protein</fullName>
    </submittedName>
</protein>
<dbReference type="InterPro" id="IPR050086">
    <property type="entry name" value="MetN_ABC_transporter-like"/>
</dbReference>
<dbReference type="PROSITE" id="PS50893">
    <property type="entry name" value="ABC_TRANSPORTER_2"/>
    <property type="match status" value="1"/>
</dbReference>
<comment type="caution">
    <text evidence="10">The sequence shown here is derived from an EMBL/GenBank/DDBJ whole genome shotgun (WGS) entry which is preliminary data.</text>
</comment>
<evidence type="ECO:0000256" key="8">
    <source>
        <dbReference type="ARBA" id="ARBA00023136"/>
    </source>
</evidence>
<accession>A0A7W2A9Y7</accession>
<name>A0A7W2A9Y7_9BACL</name>
<organism evidence="10 11">
    <name type="scientific">Paenactinomyces guangxiensis</name>
    <dbReference type="NCBI Taxonomy" id="1490290"/>
    <lineage>
        <taxon>Bacteria</taxon>
        <taxon>Bacillati</taxon>
        <taxon>Bacillota</taxon>
        <taxon>Bacilli</taxon>
        <taxon>Bacillales</taxon>
        <taxon>Thermoactinomycetaceae</taxon>
        <taxon>Paenactinomyces</taxon>
    </lineage>
</organism>
<dbReference type="GO" id="GO:0006865">
    <property type="term" value="P:amino acid transport"/>
    <property type="evidence" value="ECO:0007669"/>
    <property type="project" value="UniProtKB-KW"/>
</dbReference>
<dbReference type="SUPFAM" id="SSF52540">
    <property type="entry name" value="P-loop containing nucleoside triphosphate hydrolases"/>
    <property type="match status" value="1"/>
</dbReference>
<evidence type="ECO:0000313" key="10">
    <source>
        <dbReference type="EMBL" id="MBA4495378.1"/>
    </source>
</evidence>
<dbReference type="InterPro" id="IPR027417">
    <property type="entry name" value="P-loop_NTPase"/>
</dbReference>
<keyword evidence="6" id="KW-1278">Translocase</keyword>
<keyword evidence="2" id="KW-0813">Transport</keyword>
<keyword evidence="5 10" id="KW-0067">ATP-binding</keyword>
<evidence type="ECO:0000256" key="3">
    <source>
        <dbReference type="ARBA" id="ARBA00022475"/>
    </source>
</evidence>
<keyword evidence="3" id="KW-1003">Cell membrane</keyword>
<evidence type="ECO:0000256" key="1">
    <source>
        <dbReference type="ARBA" id="ARBA00005417"/>
    </source>
</evidence>
<evidence type="ECO:0000313" key="11">
    <source>
        <dbReference type="Proteomes" id="UP000535491"/>
    </source>
</evidence>
<dbReference type="CDD" id="cd03258">
    <property type="entry name" value="ABC_MetN_methionine_transporter"/>
    <property type="match status" value="1"/>
</dbReference>
<dbReference type="Gene3D" id="3.40.50.300">
    <property type="entry name" value="P-loop containing nucleotide triphosphate hydrolases"/>
    <property type="match status" value="1"/>
</dbReference>
<comment type="similarity">
    <text evidence="1">Belongs to the ABC transporter superfamily.</text>
</comment>
<feature type="domain" description="ABC transporter" evidence="9">
    <location>
        <begin position="2"/>
        <end position="243"/>
    </location>
</feature>